<proteinExistence type="inferred from homology"/>
<dbReference type="RefSeq" id="WP_128500799.1">
    <property type="nucleotide sequence ID" value="NZ_CP035107.1"/>
</dbReference>
<reference evidence="4 5" key="1">
    <citation type="submission" date="2019-01" db="EMBL/GenBank/DDBJ databases">
        <title>Whole Genome of Ornithobacterium rhinotracheale FARPER-174b.</title>
        <authorList>
            <person name="Tataje-Lavanda L.A."/>
            <person name="Montalvan A."/>
            <person name="Montesinos R."/>
            <person name="Zimic M."/>
            <person name="Fernandez-Sanchez M."/>
            <person name="Fernandez-Diaz M."/>
        </authorList>
    </citation>
    <scope>NUCLEOTIDE SEQUENCE [LARGE SCALE GENOMIC DNA]</scope>
    <source>
        <strain evidence="4 5">FARPER-174b</strain>
    </source>
</reference>
<keyword evidence="1" id="KW-0328">Glycosyltransferase</keyword>
<evidence type="ECO:0000256" key="2">
    <source>
        <dbReference type="ARBA" id="ARBA00022679"/>
    </source>
</evidence>
<sequence length="325" mass="37096">MQNKVQIPWQDRPEGSKDVVWRYDQNPIIDRYAIPSSNSIFNSAVVPFEDGFAGVFRCDNKAVQMNIFAGFSKDAVHWDIEHNPIDFAKDPDTEMIHSDYKYDPRVIFIEDRYWITWCNGYNGPSIGVGYTFDFKKFYQCETAFLPFNRNGVLFPRKINGKYCMLSRPSDNGHTAFGDIFLSYSPDMKYWGEHRFVFGATPFEDSAWQCLKVGAGAVPIETEEGWLVIYHGVIRTCNGYRYAMGSALLDLDDPSKVLYRTQDYILGPAAPYELVGDVPNVVFPCAALHDFEKDRIAIYYGAADTHVGLAFAHISELIQFTKEHSL</sequence>
<keyword evidence="2" id="KW-0808">Transferase</keyword>
<dbReference type="Gene3D" id="2.115.10.20">
    <property type="entry name" value="Glycosyl hydrolase domain, family 43"/>
    <property type="match status" value="1"/>
</dbReference>
<evidence type="ECO:0000256" key="1">
    <source>
        <dbReference type="ARBA" id="ARBA00022676"/>
    </source>
</evidence>
<dbReference type="SUPFAM" id="SSF75005">
    <property type="entry name" value="Arabinanase/levansucrase/invertase"/>
    <property type="match status" value="1"/>
</dbReference>
<evidence type="ECO:0000313" key="5">
    <source>
        <dbReference type="Proteomes" id="UP000287701"/>
    </source>
</evidence>
<dbReference type="Proteomes" id="UP000287701">
    <property type="component" value="Chromosome"/>
</dbReference>
<dbReference type="OrthoDB" id="9775877at2"/>
<dbReference type="AlphaFoldDB" id="A0A3R5XSS5"/>
<dbReference type="EMBL" id="CP035107">
    <property type="protein sequence ID" value="QAR30301.1"/>
    <property type="molecule type" value="Genomic_DNA"/>
</dbReference>
<dbReference type="Pfam" id="PF04041">
    <property type="entry name" value="Glyco_hydro_130"/>
    <property type="match status" value="1"/>
</dbReference>
<name>A0A3R5XSS5_ORNRH</name>
<dbReference type="InterPro" id="IPR007184">
    <property type="entry name" value="Mannoside_phosphorylase"/>
</dbReference>
<evidence type="ECO:0000256" key="3">
    <source>
        <dbReference type="ARBA" id="ARBA00024356"/>
    </source>
</evidence>
<dbReference type="GO" id="GO:0016798">
    <property type="term" value="F:hydrolase activity, acting on glycosyl bonds"/>
    <property type="evidence" value="ECO:0007669"/>
    <property type="project" value="UniProtKB-KW"/>
</dbReference>
<dbReference type="PANTHER" id="PTHR34106:SF1">
    <property type="entry name" value="1,4-BETA-MANNOSYL-N-ACETYLGLUCOSAMINE PHOSPHORYLASE"/>
    <property type="match status" value="1"/>
</dbReference>
<keyword evidence="4" id="KW-0378">Hydrolase</keyword>
<dbReference type="InterPro" id="IPR023296">
    <property type="entry name" value="Glyco_hydro_beta-prop_sf"/>
</dbReference>
<dbReference type="CDD" id="cd08993">
    <property type="entry name" value="GH130"/>
    <property type="match status" value="1"/>
</dbReference>
<gene>
    <name evidence="4" type="ORF">EQP59_02460</name>
</gene>
<keyword evidence="4" id="KW-0326">Glycosidase</keyword>
<organism evidence="4 5">
    <name type="scientific">Ornithobacterium rhinotracheale</name>
    <dbReference type="NCBI Taxonomy" id="28251"/>
    <lineage>
        <taxon>Bacteria</taxon>
        <taxon>Pseudomonadati</taxon>
        <taxon>Bacteroidota</taxon>
        <taxon>Flavobacteriia</taxon>
        <taxon>Flavobacteriales</taxon>
        <taxon>Weeksellaceae</taxon>
        <taxon>Ornithobacterium</taxon>
    </lineage>
</organism>
<evidence type="ECO:0000313" key="4">
    <source>
        <dbReference type="EMBL" id="QAR30301.1"/>
    </source>
</evidence>
<dbReference type="PIRSF" id="PIRSF016202">
    <property type="entry name" value="PH1107"/>
    <property type="match status" value="1"/>
</dbReference>
<dbReference type="GO" id="GO:0016757">
    <property type="term" value="F:glycosyltransferase activity"/>
    <property type="evidence" value="ECO:0007669"/>
    <property type="project" value="UniProtKB-KW"/>
</dbReference>
<dbReference type="PANTHER" id="PTHR34106">
    <property type="entry name" value="GLYCOSIDASE"/>
    <property type="match status" value="1"/>
</dbReference>
<accession>A0A3R5XSS5</accession>
<protein>
    <submittedName>
        <fullName evidence="4">Glycosidase</fullName>
    </submittedName>
</protein>
<comment type="similarity">
    <text evidence="3">Belongs to the glycosyl hydrolase 130 family.</text>
</comment>